<keyword evidence="1" id="KW-0175">Coiled coil</keyword>
<dbReference type="EMBL" id="LAZR01000131">
    <property type="protein sequence ID" value="KKN88172.1"/>
    <property type="molecule type" value="Genomic_DNA"/>
</dbReference>
<sequence>MLDPRTLLAEHEAKEVDPAKASAVLELARRMATAKDRLDELTDEAKGLKKTYDHIRLEELPDAMHEAGMVAATGKGGFTLQDGRKVFLQSDMHVALPAGDRPAFYVWLEKNGHGDLLVEHVHPSTLKAFCKEQVAEGNELPATITTHPFLKAVLRKA</sequence>
<proteinExistence type="predicted"/>
<evidence type="ECO:0000256" key="1">
    <source>
        <dbReference type="SAM" id="Coils"/>
    </source>
</evidence>
<dbReference type="AlphaFoldDB" id="A0A0F9UL48"/>
<accession>A0A0F9UL48</accession>
<evidence type="ECO:0000313" key="2">
    <source>
        <dbReference type="EMBL" id="KKN88172.1"/>
    </source>
</evidence>
<dbReference type="Pfam" id="PF23984">
    <property type="entry name" value="DUF7307"/>
    <property type="match status" value="1"/>
</dbReference>
<gene>
    <name evidence="2" type="ORF">LCGC14_0252440</name>
</gene>
<dbReference type="InterPro" id="IPR055731">
    <property type="entry name" value="Pam3_gp33-like"/>
</dbReference>
<comment type="caution">
    <text evidence="2">The sequence shown here is derived from an EMBL/GenBank/DDBJ whole genome shotgun (WGS) entry which is preliminary data.</text>
</comment>
<organism evidence="2">
    <name type="scientific">marine sediment metagenome</name>
    <dbReference type="NCBI Taxonomy" id="412755"/>
    <lineage>
        <taxon>unclassified sequences</taxon>
        <taxon>metagenomes</taxon>
        <taxon>ecological metagenomes</taxon>
    </lineage>
</organism>
<feature type="coiled-coil region" evidence="1">
    <location>
        <begin position="24"/>
        <end position="58"/>
    </location>
</feature>
<reference evidence="2" key="1">
    <citation type="journal article" date="2015" name="Nature">
        <title>Complex archaea that bridge the gap between prokaryotes and eukaryotes.</title>
        <authorList>
            <person name="Spang A."/>
            <person name="Saw J.H."/>
            <person name="Jorgensen S.L."/>
            <person name="Zaremba-Niedzwiedzka K."/>
            <person name="Martijn J."/>
            <person name="Lind A.E."/>
            <person name="van Eijk R."/>
            <person name="Schleper C."/>
            <person name="Guy L."/>
            <person name="Ettema T.J."/>
        </authorList>
    </citation>
    <scope>NUCLEOTIDE SEQUENCE</scope>
</reference>
<protein>
    <submittedName>
        <fullName evidence="2">Uncharacterized protein</fullName>
    </submittedName>
</protein>
<name>A0A0F9UL48_9ZZZZ</name>